<feature type="domain" description="Limonene-1,2-epoxide hydrolase" evidence="1">
    <location>
        <begin position="20"/>
        <end position="138"/>
    </location>
</feature>
<dbReference type="InterPro" id="IPR032710">
    <property type="entry name" value="NTF2-like_dom_sf"/>
</dbReference>
<keyword evidence="3" id="KW-1185">Reference proteome</keyword>
<name>A0A1N7DNR9_9NOCA</name>
<dbReference type="Gene3D" id="3.10.450.50">
    <property type="match status" value="1"/>
</dbReference>
<keyword evidence="2" id="KW-0378">Hydrolase</keyword>
<dbReference type="STRING" id="1344003.SAMN05445060_0793"/>
<evidence type="ECO:0000259" key="1">
    <source>
        <dbReference type="Pfam" id="PF07858"/>
    </source>
</evidence>
<protein>
    <submittedName>
        <fullName evidence="2">Limonene-1,2-epoxide hydrolase</fullName>
    </submittedName>
</protein>
<evidence type="ECO:0000313" key="3">
    <source>
        <dbReference type="Proteomes" id="UP000186218"/>
    </source>
</evidence>
<reference evidence="2 3" key="1">
    <citation type="submission" date="2017-01" db="EMBL/GenBank/DDBJ databases">
        <authorList>
            <person name="Mah S.A."/>
            <person name="Swanson W.J."/>
            <person name="Moy G.W."/>
            <person name="Vacquier V.D."/>
        </authorList>
    </citation>
    <scope>NUCLEOTIDE SEQUENCE [LARGE SCALE GENOMIC DNA]</scope>
    <source>
        <strain evidence="2 3">CPCC 203464</strain>
    </source>
</reference>
<accession>A0A1N7DNR9</accession>
<organism evidence="2 3">
    <name type="scientific">Williamsia sterculiae</name>
    <dbReference type="NCBI Taxonomy" id="1344003"/>
    <lineage>
        <taxon>Bacteria</taxon>
        <taxon>Bacillati</taxon>
        <taxon>Actinomycetota</taxon>
        <taxon>Actinomycetes</taxon>
        <taxon>Mycobacteriales</taxon>
        <taxon>Nocardiaceae</taxon>
        <taxon>Williamsia</taxon>
    </lineage>
</organism>
<dbReference type="EMBL" id="FTNT01000002">
    <property type="protein sequence ID" value="SIR77512.1"/>
    <property type="molecule type" value="Genomic_DNA"/>
</dbReference>
<dbReference type="AlphaFoldDB" id="A0A1N7DNR9"/>
<dbReference type="Proteomes" id="UP000186218">
    <property type="component" value="Unassembled WGS sequence"/>
</dbReference>
<dbReference type="SUPFAM" id="SSF54427">
    <property type="entry name" value="NTF2-like"/>
    <property type="match status" value="1"/>
</dbReference>
<evidence type="ECO:0000313" key="2">
    <source>
        <dbReference type="EMBL" id="SIR77512.1"/>
    </source>
</evidence>
<dbReference type="OrthoDB" id="4762083at2"/>
<dbReference type="RefSeq" id="WP_083709254.1">
    <property type="nucleotide sequence ID" value="NZ_FTNT01000002.1"/>
</dbReference>
<dbReference type="GO" id="GO:0016787">
    <property type="term" value="F:hydrolase activity"/>
    <property type="evidence" value="ECO:0007669"/>
    <property type="project" value="UniProtKB-KW"/>
</dbReference>
<dbReference type="Pfam" id="PF07858">
    <property type="entry name" value="LEH"/>
    <property type="match status" value="1"/>
</dbReference>
<sequence length="159" mass="17292">MTSQPPIPAHDPPAPIIDSQHVVSHFLTSMAVGDVTAAVALVDDHIDYTNVSLPTLHGKKSTAAVLGLLAKPWAGFGVVVHNIVGEGDVVLTERTDELKVGPLVAQFWVCGRFEVREGRITVWRDYFDWFDVTKGLVRGLVAIVVPPLRRRLPAPEITG</sequence>
<gene>
    <name evidence="2" type="ORF">SAMN05445060_0793</name>
</gene>
<dbReference type="InterPro" id="IPR013100">
    <property type="entry name" value="LEH"/>
</dbReference>
<proteinExistence type="predicted"/>